<keyword evidence="9" id="KW-1185">Reference proteome</keyword>
<feature type="transmembrane region" description="Helical" evidence="6">
    <location>
        <begin position="623"/>
        <end position="643"/>
    </location>
</feature>
<feature type="transmembrane region" description="Helical" evidence="6">
    <location>
        <begin position="287"/>
        <end position="304"/>
    </location>
</feature>
<feature type="domain" description="SSD" evidence="7">
    <location>
        <begin position="226"/>
        <end position="385"/>
    </location>
</feature>
<evidence type="ECO:0000313" key="9">
    <source>
        <dbReference type="Proteomes" id="UP000501891"/>
    </source>
</evidence>
<sequence length="795" mass="87019">MPQNFLQRLESWTFRNRVLVLAVFGLITAFMAWQGSKLRVDAGFEKTLPLTHPYMQTFTQYKDQFGGANRVLVALSVDKGDIYTPEFMTRLKQVTDEVFFVPGVDRASVTSLFTPNVRFIDIVEDGFAGGNVIPAEFQPDEKWLPIVRENVLKSGQVGRLVAEDFTAALVSAQLIERDPRTGKKLDYLDVAKRLEDIRARFEDKAAEPGKPQIKVHVIGFAKAMGDIADGAKSVVMFFAIAFVITAVLVYGYGKSWLMTFAMLGISLCTVIWQFGLLVILGYGIDPLSILVPFLVFAIAISHGVQNVGTISQEMGKGADAFTAARISFERLLVPGASALVTDALAFVTIAIIQIQMIQELAVSASVGMLVIIITHLWVLPVVLSYLPLGDNYRRKVEGQVGRFDRVWEWLAVFARPKGAIAMVVIGLAVLGWSWQVQKGMTVGDTEAGVPELWPDSRYNQDANLIVDRFAIGVDVIQVIAETPANGCIDHSVIQQVDDFTWAMTNVEGVQSALSMATAMRTVNTGWNEGNMNWRVLPRDSQVLVRAVTPIETSTGLLNADCSVMPILMFTTDHKAETIARIVKAVETYVAANPSETVRFRLATGNVGVMAATNEAVTSAEKPMLLLVYVTVIVFCVITFRSIVGSLATVLPLIVVSILCNALMTKLGIGLKISTLPAAALGVGIGVDYGLYIFNRLQAYLKHGLNFAQAYYRTLQETGSSVLFTGITLAVATATWMFSDLKFQADMGALLTFIFLANMIGAVVLLPAVAALLYKMFPKLYEAEVRRASKRTFAAH</sequence>
<dbReference type="InterPro" id="IPR000731">
    <property type="entry name" value="SSD"/>
</dbReference>
<feature type="transmembrane region" description="Helical" evidence="6">
    <location>
        <begin position="406"/>
        <end position="430"/>
    </location>
</feature>
<feature type="transmembrane region" description="Helical" evidence="6">
    <location>
        <begin position="259"/>
        <end position="280"/>
    </location>
</feature>
<dbReference type="Gene3D" id="1.20.1640.10">
    <property type="entry name" value="Multidrug efflux transporter AcrB transmembrane domain"/>
    <property type="match status" value="2"/>
</dbReference>
<keyword evidence="2" id="KW-1003">Cell membrane</keyword>
<evidence type="ECO:0000256" key="3">
    <source>
        <dbReference type="ARBA" id="ARBA00022692"/>
    </source>
</evidence>
<keyword evidence="4 6" id="KW-1133">Transmembrane helix</keyword>
<dbReference type="GO" id="GO:0005886">
    <property type="term" value="C:plasma membrane"/>
    <property type="evidence" value="ECO:0007669"/>
    <property type="project" value="UniProtKB-SubCell"/>
</dbReference>
<feature type="transmembrane region" description="Helical" evidence="6">
    <location>
        <begin position="720"/>
        <end position="737"/>
    </location>
</feature>
<dbReference type="PANTHER" id="PTHR33406">
    <property type="entry name" value="MEMBRANE PROTEIN MJ1562-RELATED"/>
    <property type="match status" value="1"/>
</dbReference>
<feature type="transmembrane region" description="Helical" evidence="6">
    <location>
        <begin position="364"/>
        <end position="386"/>
    </location>
</feature>
<dbReference type="AlphaFoldDB" id="A0A858R3W1"/>
<comment type="subcellular location">
    <subcellularLocation>
        <location evidence="1">Cell membrane</location>
        <topology evidence="1">Multi-pass membrane protein</topology>
    </subcellularLocation>
</comment>
<evidence type="ECO:0000256" key="4">
    <source>
        <dbReference type="ARBA" id="ARBA00022989"/>
    </source>
</evidence>
<feature type="transmembrane region" description="Helical" evidence="6">
    <location>
        <begin position="749"/>
        <end position="773"/>
    </location>
</feature>
<feature type="transmembrane region" description="Helical" evidence="6">
    <location>
        <begin position="234"/>
        <end position="253"/>
    </location>
</feature>
<feature type="transmembrane region" description="Helical" evidence="6">
    <location>
        <begin position="12"/>
        <end position="33"/>
    </location>
</feature>
<evidence type="ECO:0000256" key="2">
    <source>
        <dbReference type="ARBA" id="ARBA00022475"/>
    </source>
</evidence>
<feature type="transmembrane region" description="Helical" evidence="6">
    <location>
        <begin position="649"/>
        <end position="668"/>
    </location>
</feature>
<dbReference type="SUPFAM" id="SSF82866">
    <property type="entry name" value="Multidrug efflux transporter AcrB transmembrane domain"/>
    <property type="match status" value="2"/>
</dbReference>
<proteinExistence type="predicted"/>
<keyword evidence="5 6" id="KW-0472">Membrane</keyword>
<dbReference type="Pfam" id="PF03176">
    <property type="entry name" value="MMPL"/>
    <property type="match status" value="2"/>
</dbReference>
<name>A0A858R3W1_9PROT</name>
<dbReference type="PROSITE" id="PS50156">
    <property type="entry name" value="SSD"/>
    <property type="match status" value="1"/>
</dbReference>
<reference evidence="8" key="1">
    <citation type="submission" date="2020-04" db="EMBL/GenBank/DDBJ databases">
        <title>A desert anoxygenic phototrophic bacterium fixes CO2 using RubisCO under aerobic conditions.</title>
        <authorList>
            <person name="Tang K."/>
        </authorList>
    </citation>
    <scope>NUCLEOTIDE SEQUENCE [LARGE SCALE GENOMIC DNA]</scope>
    <source>
        <strain evidence="8">MIMtkB3</strain>
    </source>
</reference>
<dbReference type="Proteomes" id="UP000501891">
    <property type="component" value="Chromosome"/>
</dbReference>
<evidence type="ECO:0000256" key="5">
    <source>
        <dbReference type="ARBA" id="ARBA00023136"/>
    </source>
</evidence>
<dbReference type="InterPro" id="IPR050545">
    <property type="entry name" value="Mycobact_MmpL"/>
</dbReference>
<dbReference type="KEGG" id="acru:HHL28_00455"/>
<evidence type="ECO:0000256" key="1">
    <source>
        <dbReference type="ARBA" id="ARBA00004651"/>
    </source>
</evidence>
<feature type="transmembrane region" description="Helical" evidence="6">
    <location>
        <begin position="675"/>
        <end position="693"/>
    </location>
</feature>
<feature type="transmembrane region" description="Helical" evidence="6">
    <location>
        <begin position="331"/>
        <end position="352"/>
    </location>
</feature>
<protein>
    <submittedName>
        <fullName evidence="8">RND family transporter</fullName>
    </submittedName>
</protein>
<organism evidence="8 9">
    <name type="scientific">Aerophototrophica crusticola</name>
    <dbReference type="NCBI Taxonomy" id="1709002"/>
    <lineage>
        <taxon>Bacteria</taxon>
        <taxon>Pseudomonadati</taxon>
        <taxon>Pseudomonadota</taxon>
        <taxon>Alphaproteobacteria</taxon>
        <taxon>Rhodospirillales</taxon>
        <taxon>Rhodospirillaceae</taxon>
        <taxon>Aerophototrophica</taxon>
    </lineage>
</organism>
<accession>A0A858R3W1</accession>
<evidence type="ECO:0000313" key="8">
    <source>
        <dbReference type="EMBL" id="QJE71786.1"/>
    </source>
</evidence>
<gene>
    <name evidence="8" type="ORF">HHL28_00455</name>
</gene>
<dbReference type="EMBL" id="CP051775">
    <property type="protein sequence ID" value="QJE71786.1"/>
    <property type="molecule type" value="Genomic_DNA"/>
</dbReference>
<dbReference type="PANTHER" id="PTHR33406:SF10">
    <property type="entry name" value="SSD DOMAIN-CONTAINING PROTEIN"/>
    <property type="match status" value="1"/>
</dbReference>
<keyword evidence="3 6" id="KW-0812">Transmembrane</keyword>
<evidence type="ECO:0000256" key="6">
    <source>
        <dbReference type="SAM" id="Phobius"/>
    </source>
</evidence>
<evidence type="ECO:0000259" key="7">
    <source>
        <dbReference type="PROSITE" id="PS50156"/>
    </source>
</evidence>
<dbReference type="InterPro" id="IPR004869">
    <property type="entry name" value="MMPL_dom"/>
</dbReference>